<dbReference type="InterPro" id="IPR032816">
    <property type="entry name" value="VTT_dom"/>
</dbReference>
<feature type="transmembrane region" description="Helical" evidence="7">
    <location>
        <begin position="188"/>
        <end position="205"/>
    </location>
</feature>
<feature type="transmembrane region" description="Helical" evidence="7">
    <location>
        <begin position="217"/>
        <end position="238"/>
    </location>
</feature>
<organism evidence="9 10">
    <name type="scientific">Tulasnella calospora MUT 4182</name>
    <dbReference type="NCBI Taxonomy" id="1051891"/>
    <lineage>
        <taxon>Eukaryota</taxon>
        <taxon>Fungi</taxon>
        <taxon>Dikarya</taxon>
        <taxon>Basidiomycota</taxon>
        <taxon>Agaricomycotina</taxon>
        <taxon>Agaricomycetes</taxon>
        <taxon>Cantharellales</taxon>
        <taxon>Tulasnellaceae</taxon>
        <taxon>Tulasnella</taxon>
    </lineage>
</organism>
<evidence type="ECO:0000256" key="2">
    <source>
        <dbReference type="ARBA" id="ARBA00022692"/>
    </source>
</evidence>
<evidence type="ECO:0000256" key="1">
    <source>
        <dbReference type="ARBA" id="ARBA00004141"/>
    </source>
</evidence>
<reference evidence="9 10" key="1">
    <citation type="submission" date="2014-04" db="EMBL/GenBank/DDBJ databases">
        <authorList>
            <consortium name="DOE Joint Genome Institute"/>
            <person name="Kuo A."/>
            <person name="Girlanda M."/>
            <person name="Perotto S."/>
            <person name="Kohler A."/>
            <person name="Nagy L.G."/>
            <person name="Floudas D."/>
            <person name="Copeland A."/>
            <person name="Barry K.W."/>
            <person name="Cichocki N."/>
            <person name="Veneault-Fourrey C."/>
            <person name="LaButti K."/>
            <person name="Lindquist E.A."/>
            <person name="Lipzen A."/>
            <person name="Lundell T."/>
            <person name="Morin E."/>
            <person name="Murat C."/>
            <person name="Sun H."/>
            <person name="Tunlid A."/>
            <person name="Henrissat B."/>
            <person name="Grigoriev I.V."/>
            <person name="Hibbett D.S."/>
            <person name="Martin F."/>
            <person name="Nordberg H.P."/>
            <person name="Cantor M.N."/>
            <person name="Hua S.X."/>
        </authorList>
    </citation>
    <scope>NUCLEOTIDE SEQUENCE [LARGE SCALE GENOMIC DNA]</scope>
    <source>
        <strain evidence="9 10">MUT 4182</strain>
    </source>
</reference>
<dbReference type="GO" id="GO:0000045">
    <property type="term" value="P:autophagosome assembly"/>
    <property type="evidence" value="ECO:0007669"/>
    <property type="project" value="TreeGrafter"/>
</dbReference>
<evidence type="ECO:0000256" key="3">
    <source>
        <dbReference type="ARBA" id="ARBA00022989"/>
    </source>
</evidence>
<keyword evidence="2 7" id="KW-0812">Transmembrane</keyword>
<evidence type="ECO:0000259" key="8">
    <source>
        <dbReference type="Pfam" id="PF09335"/>
    </source>
</evidence>
<feature type="transmembrane region" description="Helical" evidence="7">
    <location>
        <begin position="259"/>
        <end position="279"/>
    </location>
</feature>
<comment type="subcellular location">
    <subcellularLocation>
        <location evidence="1">Membrane</location>
        <topology evidence="1">Multi-pass membrane protein</topology>
    </subcellularLocation>
</comment>
<sequence>MDGEQISLLKGDEAAPQYGTVPTDDAAPQPTSAETRRRLLFAGLKMALLFVVSTALLLLTLKLALPTLEEEDRQYLHVPRTFEQLQQLNTLLKKYRSMYPFRIVLCFVITYLFLQAFSLPGSMYMSILAGAVWGPAKAIPLCCTCVACGATLCYFIGAALGPALLVLPSWKARLDHWSVKINQERANLIPFLIVLRIAPFPPHWVVNVLCPHLGIGLVPFFISTWLGILGVTVIHTTIGGGLDQMTSAADFHLISWRNFLGLSAVVVAVMIPVGIRWYFRKELQTVAEVEAEAALESEEPQEPDVTKSKRLPPGPITVFESEDEAYFTPADVAAGIDRKGKGVDKKDWLMESDDDEPLPPPPSRPPRSSSDSDRSSLDMRQQAPRTSSSSSSSSAKGGGADPKVLG</sequence>
<dbReference type="GO" id="GO:0005789">
    <property type="term" value="C:endoplasmic reticulum membrane"/>
    <property type="evidence" value="ECO:0007669"/>
    <property type="project" value="TreeGrafter"/>
</dbReference>
<feature type="transmembrane region" description="Helical" evidence="7">
    <location>
        <begin position="46"/>
        <end position="65"/>
    </location>
</feature>
<dbReference type="HOGENOM" id="CLU_038944_1_0_1"/>
<comment type="similarity">
    <text evidence="5">Belongs to the TMEM41 family.</text>
</comment>
<feature type="domain" description="VTT" evidence="8">
    <location>
        <begin position="120"/>
        <end position="239"/>
    </location>
</feature>
<gene>
    <name evidence="9" type="ORF">M407DRAFT_240633</name>
</gene>
<evidence type="ECO:0000256" key="5">
    <source>
        <dbReference type="ARBA" id="ARBA00025797"/>
    </source>
</evidence>
<dbReference type="STRING" id="1051891.A0A0C3QYH2"/>
<dbReference type="AlphaFoldDB" id="A0A0C3QYH2"/>
<dbReference type="InterPro" id="IPR045014">
    <property type="entry name" value="TM41A/B"/>
</dbReference>
<evidence type="ECO:0000256" key="4">
    <source>
        <dbReference type="ARBA" id="ARBA00023136"/>
    </source>
</evidence>
<dbReference type="PANTHER" id="PTHR43220">
    <property type="match status" value="1"/>
</dbReference>
<keyword evidence="4 7" id="KW-0472">Membrane</keyword>
<dbReference type="Pfam" id="PF09335">
    <property type="entry name" value="VTT_dom"/>
    <property type="match status" value="1"/>
</dbReference>
<evidence type="ECO:0000313" key="10">
    <source>
        <dbReference type="Proteomes" id="UP000054248"/>
    </source>
</evidence>
<reference evidence="10" key="2">
    <citation type="submission" date="2015-01" db="EMBL/GenBank/DDBJ databases">
        <title>Evolutionary Origins and Diversification of the Mycorrhizal Mutualists.</title>
        <authorList>
            <consortium name="DOE Joint Genome Institute"/>
            <consortium name="Mycorrhizal Genomics Consortium"/>
            <person name="Kohler A."/>
            <person name="Kuo A."/>
            <person name="Nagy L.G."/>
            <person name="Floudas D."/>
            <person name="Copeland A."/>
            <person name="Barry K.W."/>
            <person name="Cichocki N."/>
            <person name="Veneault-Fourrey C."/>
            <person name="LaButti K."/>
            <person name="Lindquist E.A."/>
            <person name="Lipzen A."/>
            <person name="Lundell T."/>
            <person name="Morin E."/>
            <person name="Murat C."/>
            <person name="Riley R."/>
            <person name="Ohm R."/>
            <person name="Sun H."/>
            <person name="Tunlid A."/>
            <person name="Henrissat B."/>
            <person name="Grigoriev I.V."/>
            <person name="Hibbett D.S."/>
            <person name="Martin F."/>
        </authorList>
    </citation>
    <scope>NUCLEOTIDE SEQUENCE [LARGE SCALE GENOMIC DNA]</scope>
    <source>
        <strain evidence="10">MUT 4182</strain>
    </source>
</reference>
<dbReference type="Proteomes" id="UP000054248">
    <property type="component" value="Unassembled WGS sequence"/>
</dbReference>
<feature type="region of interest" description="Disordered" evidence="6">
    <location>
        <begin position="336"/>
        <end position="406"/>
    </location>
</feature>
<evidence type="ECO:0000256" key="6">
    <source>
        <dbReference type="SAM" id="MobiDB-lite"/>
    </source>
</evidence>
<feature type="compositionally biased region" description="Basic and acidic residues" evidence="6">
    <location>
        <begin position="336"/>
        <end position="349"/>
    </location>
</feature>
<feature type="transmembrane region" description="Helical" evidence="7">
    <location>
        <begin position="138"/>
        <end position="167"/>
    </location>
</feature>
<feature type="region of interest" description="Disordered" evidence="6">
    <location>
        <begin position="293"/>
        <end position="314"/>
    </location>
</feature>
<accession>A0A0C3QYH2</accession>
<name>A0A0C3QYH2_9AGAM</name>
<protein>
    <recommendedName>
        <fullName evidence="8">VTT domain-containing protein</fullName>
    </recommendedName>
</protein>
<dbReference type="PANTHER" id="PTHR43220:SF18">
    <property type="entry name" value="TRANSMEMBRANE PROTEIN 41B"/>
    <property type="match status" value="1"/>
</dbReference>
<keyword evidence="3 7" id="KW-1133">Transmembrane helix</keyword>
<dbReference type="OrthoDB" id="3364966at2759"/>
<feature type="compositionally biased region" description="Acidic residues" evidence="6">
    <location>
        <begin position="293"/>
        <end position="302"/>
    </location>
</feature>
<dbReference type="EMBL" id="KN822943">
    <property type="protein sequence ID" value="KIO34304.1"/>
    <property type="molecule type" value="Genomic_DNA"/>
</dbReference>
<keyword evidence="10" id="KW-1185">Reference proteome</keyword>
<evidence type="ECO:0000256" key="7">
    <source>
        <dbReference type="SAM" id="Phobius"/>
    </source>
</evidence>
<evidence type="ECO:0000313" key="9">
    <source>
        <dbReference type="EMBL" id="KIO34304.1"/>
    </source>
</evidence>
<feature type="transmembrane region" description="Helical" evidence="7">
    <location>
        <begin position="99"/>
        <end position="118"/>
    </location>
</feature>
<proteinExistence type="inferred from homology"/>